<gene>
    <name evidence="2" type="ORF">BaRGS_00012702</name>
</gene>
<name>A0ABD0L8W8_9CAEN</name>
<evidence type="ECO:0008006" key="4">
    <source>
        <dbReference type="Google" id="ProtNLM"/>
    </source>
</evidence>
<dbReference type="SUPFAM" id="SSF53213">
    <property type="entry name" value="LigB-like"/>
    <property type="match status" value="1"/>
</dbReference>
<dbReference type="Proteomes" id="UP001519460">
    <property type="component" value="Unassembled WGS sequence"/>
</dbReference>
<dbReference type="AlphaFoldDB" id="A0ABD0L8W8"/>
<dbReference type="Gene3D" id="3.40.830.10">
    <property type="entry name" value="LigB-like"/>
    <property type="match status" value="1"/>
</dbReference>
<proteinExistence type="predicted"/>
<reference evidence="2 3" key="1">
    <citation type="journal article" date="2023" name="Sci. Data">
        <title>Genome assembly of the Korean intertidal mud-creeper Batillaria attramentaria.</title>
        <authorList>
            <person name="Patra A.K."/>
            <person name="Ho P.T."/>
            <person name="Jun S."/>
            <person name="Lee S.J."/>
            <person name="Kim Y."/>
            <person name="Won Y.J."/>
        </authorList>
    </citation>
    <scope>NUCLEOTIDE SEQUENCE [LARGE SCALE GENOMIC DNA]</scope>
    <source>
        <strain evidence="2">Wonlab-2016</strain>
    </source>
</reference>
<evidence type="ECO:0000313" key="2">
    <source>
        <dbReference type="EMBL" id="KAK7496001.1"/>
    </source>
</evidence>
<feature type="chain" id="PRO_5044856544" description="Extradiol ring-cleavage dioxygenase class III enzyme subunit B domain-containing protein" evidence="1">
    <location>
        <begin position="18"/>
        <end position="316"/>
    </location>
</feature>
<evidence type="ECO:0000313" key="3">
    <source>
        <dbReference type="Proteomes" id="UP001519460"/>
    </source>
</evidence>
<keyword evidence="1" id="KW-0732">Signal</keyword>
<dbReference type="EMBL" id="JACVVK020000070">
    <property type="protein sequence ID" value="KAK7496001.1"/>
    <property type="molecule type" value="Genomic_DNA"/>
</dbReference>
<sequence length="316" mass="35053">MRVLRVLLFLQLPHVFAKIMGNFVMPHGGIALDPNHFNTTNATAKAEAWEINRACVEVGKEIQLLQPDLVFLSTPHGIADLRNFLFYLNPFGQGYADTDNCQCPPCCYKVSAKFDAALSKRLVNTFGIQKNVSGLSAYGPPGQSSEPFPLRWGEVIPLHFIPDLNKTKVVILSQPSRRYTEDVSMIPELLKLGSSLWGILEELSERVVIIISADLAHTHLASGPYGYSNASEPFDEACGQWAMDIHKEALLVTAAHYVDRALSCGYTGLVMLHGLLTADDQTAAQWQPRLLANHHPSYYGMMVASFIRKQFHADDV</sequence>
<feature type="signal peptide" evidence="1">
    <location>
        <begin position="1"/>
        <end position="17"/>
    </location>
</feature>
<evidence type="ECO:0000256" key="1">
    <source>
        <dbReference type="SAM" id="SignalP"/>
    </source>
</evidence>
<keyword evidence="3" id="KW-1185">Reference proteome</keyword>
<accession>A0ABD0L8W8</accession>
<organism evidence="2 3">
    <name type="scientific">Batillaria attramentaria</name>
    <dbReference type="NCBI Taxonomy" id="370345"/>
    <lineage>
        <taxon>Eukaryota</taxon>
        <taxon>Metazoa</taxon>
        <taxon>Spiralia</taxon>
        <taxon>Lophotrochozoa</taxon>
        <taxon>Mollusca</taxon>
        <taxon>Gastropoda</taxon>
        <taxon>Caenogastropoda</taxon>
        <taxon>Sorbeoconcha</taxon>
        <taxon>Cerithioidea</taxon>
        <taxon>Batillariidae</taxon>
        <taxon>Batillaria</taxon>
    </lineage>
</organism>
<protein>
    <recommendedName>
        <fullName evidence="4">Extradiol ring-cleavage dioxygenase class III enzyme subunit B domain-containing protein</fullName>
    </recommendedName>
</protein>
<comment type="caution">
    <text evidence="2">The sequence shown here is derived from an EMBL/GenBank/DDBJ whole genome shotgun (WGS) entry which is preliminary data.</text>
</comment>